<evidence type="ECO:0000259" key="3">
    <source>
        <dbReference type="Pfam" id="PF06580"/>
    </source>
</evidence>
<dbReference type="AlphaFoldDB" id="A0A239F7L5"/>
<evidence type="ECO:0000256" key="1">
    <source>
        <dbReference type="SAM" id="Phobius"/>
    </source>
</evidence>
<evidence type="ECO:0000256" key="2">
    <source>
        <dbReference type="SAM" id="SignalP"/>
    </source>
</evidence>
<feature type="signal peptide" evidence="2">
    <location>
        <begin position="1"/>
        <end position="18"/>
    </location>
</feature>
<feature type="transmembrane region" description="Helical" evidence="1">
    <location>
        <begin position="372"/>
        <end position="392"/>
    </location>
</feature>
<feature type="domain" description="Signal transduction histidine kinase internal region" evidence="3">
    <location>
        <begin position="424"/>
        <end position="504"/>
    </location>
</feature>
<dbReference type="InterPro" id="IPR010559">
    <property type="entry name" value="Sig_transdc_His_kin_internal"/>
</dbReference>
<dbReference type="InterPro" id="IPR050640">
    <property type="entry name" value="Bact_2-comp_sensor_kinase"/>
</dbReference>
<dbReference type="PANTHER" id="PTHR34220:SF7">
    <property type="entry name" value="SENSOR HISTIDINE KINASE YPDA"/>
    <property type="match status" value="1"/>
</dbReference>
<dbReference type="SUPFAM" id="SSF55874">
    <property type="entry name" value="ATPase domain of HSP90 chaperone/DNA topoisomerase II/histidine kinase"/>
    <property type="match status" value="1"/>
</dbReference>
<dbReference type="PANTHER" id="PTHR34220">
    <property type="entry name" value="SENSOR HISTIDINE KINASE YPDA"/>
    <property type="match status" value="1"/>
</dbReference>
<dbReference type="InterPro" id="IPR036890">
    <property type="entry name" value="HATPase_C_sf"/>
</dbReference>
<keyword evidence="2" id="KW-0732">Signal</keyword>
<dbReference type="Proteomes" id="UP000198393">
    <property type="component" value="Unassembled WGS sequence"/>
</dbReference>
<dbReference type="OrthoDB" id="6190788at2"/>
<dbReference type="GO" id="GO:0000155">
    <property type="term" value="F:phosphorelay sensor kinase activity"/>
    <property type="evidence" value="ECO:0007669"/>
    <property type="project" value="InterPro"/>
</dbReference>
<dbReference type="Gene3D" id="1.25.40.10">
    <property type="entry name" value="Tetratricopeptide repeat domain"/>
    <property type="match status" value="2"/>
</dbReference>
<protein>
    <submittedName>
        <fullName evidence="4">Histidine kinase</fullName>
    </submittedName>
</protein>
<keyword evidence="1" id="KW-1133">Transmembrane helix</keyword>
<keyword evidence="1" id="KW-0472">Membrane</keyword>
<keyword evidence="5" id="KW-1185">Reference proteome</keyword>
<dbReference type="Pfam" id="PF06580">
    <property type="entry name" value="His_kinase"/>
    <property type="match status" value="1"/>
</dbReference>
<evidence type="ECO:0000313" key="4">
    <source>
        <dbReference type="EMBL" id="SNS52142.1"/>
    </source>
</evidence>
<evidence type="ECO:0000313" key="5">
    <source>
        <dbReference type="Proteomes" id="UP000198393"/>
    </source>
</evidence>
<name>A0A239F7L5_EKHLU</name>
<dbReference type="SUPFAM" id="SSF48452">
    <property type="entry name" value="TPR-like"/>
    <property type="match status" value="1"/>
</dbReference>
<keyword evidence="4" id="KW-0418">Kinase</keyword>
<accession>A0A239F7L5</accession>
<dbReference type="RefSeq" id="WP_089355268.1">
    <property type="nucleotide sequence ID" value="NZ_FZPD01000001.1"/>
</dbReference>
<sequence>MKAVFFIAAFLIMLITSAQDQSSSEFLNKLDSFSTSNLDSAITHSAYIIQEIEGSENAFLKNEVLIKLAYAFINFNSFSKADSVANLVEDPLGKVDQIHLHRIRGRILNERLENDKALVQLYKALELSKINKIEQLVPEIYFELAGVLRENNDLKNCTQYYRFAIEKAQEIKNLDLEVRAYIQMCKVYNGWITLDLDSSVYYGEKAINVSKEADYEFGYANAISIASAPIIRKGEFRRGLELSKEALNYADKYNFSLKTRYYLVLNQAFAYQELGKYDSALSIMEVASKMRPQSFDHFRLKYLVYKDQGNYKSALEAYEAYKAKTDSVQRRRNESKLSTLEAKFDSNLKDQELKAEKQLTSLQKAELDQQRYLIFGMVVIVFLLVVALALVYRQRKLKKQKTLSDLELAETQKLLDLERQYRASELKALRSQMNPHFVFNALNSIQEYIMTNERKLAGKYLGKFADLMRIYLQHSQVKTVTIREETEALNLYLELEKLRFEDSLTYSINIGDNVNTEQLIPSLLLQPYVENAVKHGLLHKELERVLTINIKSDHQEVLICEIIDNGVGRKKSQEINKMRNPGHKSFATQATTNRLGLLNLDREKPIEEEVFDLVDEKGNAEGTKVIIRIPLAMEAQSDPSEVGTQKVID</sequence>
<reference evidence="4 5" key="1">
    <citation type="submission" date="2017-06" db="EMBL/GenBank/DDBJ databases">
        <authorList>
            <person name="Kim H.J."/>
            <person name="Triplett B.A."/>
        </authorList>
    </citation>
    <scope>NUCLEOTIDE SEQUENCE [LARGE SCALE GENOMIC DNA]</scope>
    <source>
        <strain evidence="4 5">DSM 19307</strain>
    </source>
</reference>
<gene>
    <name evidence="4" type="ORF">SAMN05421640_0503</name>
</gene>
<keyword evidence="4" id="KW-0808">Transferase</keyword>
<proteinExistence type="predicted"/>
<dbReference type="EMBL" id="FZPD01000001">
    <property type="protein sequence ID" value="SNS52142.1"/>
    <property type="molecule type" value="Genomic_DNA"/>
</dbReference>
<dbReference type="InterPro" id="IPR011990">
    <property type="entry name" value="TPR-like_helical_dom_sf"/>
</dbReference>
<dbReference type="GO" id="GO:0016020">
    <property type="term" value="C:membrane"/>
    <property type="evidence" value="ECO:0007669"/>
    <property type="project" value="InterPro"/>
</dbReference>
<keyword evidence="1" id="KW-0812">Transmembrane</keyword>
<feature type="chain" id="PRO_5012669799" evidence="2">
    <location>
        <begin position="19"/>
        <end position="649"/>
    </location>
</feature>
<dbReference type="Gene3D" id="3.30.565.10">
    <property type="entry name" value="Histidine kinase-like ATPase, C-terminal domain"/>
    <property type="match status" value="1"/>
</dbReference>
<organism evidence="4 5">
    <name type="scientific">Ekhidna lutea</name>
    <dbReference type="NCBI Taxonomy" id="447679"/>
    <lineage>
        <taxon>Bacteria</taxon>
        <taxon>Pseudomonadati</taxon>
        <taxon>Bacteroidota</taxon>
        <taxon>Cytophagia</taxon>
        <taxon>Cytophagales</taxon>
        <taxon>Reichenbachiellaceae</taxon>
        <taxon>Ekhidna</taxon>
    </lineage>
</organism>